<dbReference type="SUPFAM" id="SSF53223">
    <property type="entry name" value="Aminoacid dehydrogenase-like, N-terminal domain"/>
    <property type="match status" value="1"/>
</dbReference>
<dbReference type="InterPro" id="IPR023000">
    <property type="entry name" value="Shikimate_kinase_CS"/>
</dbReference>
<name>A0A4R6Q7B5_9FIRM</name>
<dbReference type="GO" id="GO:0000287">
    <property type="term" value="F:magnesium ion binding"/>
    <property type="evidence" value="ECO:0007669"/>
    <property type="project" value="UniProtKB-UniRule"/>
</dbReference>
<evidence type="ECO:0000256" key="7">
    <source>
        <dbReference type="ARBA" id="ARBA00022777"/>
    </source>
</evidence>
<dbReference type="GO" id="GO:0050661">
    <property type="term" value="F:NADP binding"/>
    <property type="evidence" value="ECO:0007669"/>
    <property type="project" value="TreeGrafter"/>
</dbReference>
<dbReference type="UniPathway" id="UPA00053">
    <property type="reaction ID" value="UER00088"/>
</dbReference>
<dbReference type="Pfam" id="PF08501">
    <property type="entry name" value="Shikimate_dh_N"/>
    <property type="match status" value="1"/>
</dbReference>
<comment type="cofactor">
    <cofactor evidence="11">
        <name>Mg(2+)</name>
        <dbReference type="ChEBI" id="CHEBI:18420"/>
    </cofactor>
    <text evidence="11">Binds 1 Mg(2+) ion per subunit.</text>
</comment>
<feature type="binding site" evidence="11">
    <location>
        <position position="377"/>
    </location>
    <ligand>
        <name>substrate</name>
    </ligand>
</feature>
<feature type="binding site" evidence="11">
    <location>
        <position position="283"/>
    </location>
    <ligand>
        <name>substrate</name>
    </ligand>
</feature>
<dbReference type="RefSeq" id="WP_133527925.1">
    <property type="nucleotide sequence ID" value="NZ_CALCQM010000086.1"/>
</dbReference>
<evidence type="ECO:0000256" key="8">
    <source>
        <dbReference type="ARBA" id="ARBA00022840"/>
    </source>
</evidence>
<dbReference type="AlphaFoldDB" id="A0A4R6Q7B5"/>
<dbReference type="CDD" id="cd01065">
    <property type="entry name" value="NAD_bind_Shikimate_DH"/>
    <property type="match status" value="1"/>
</dbReference>
<organism evidence="13 14">
    <name type="scientific">Aminicella lysinilytica</name>
    <dbReference type="NCBI Taxonomy" id="433323"/>
    <lineage>
        <taxon>Bacteria</taxon>
        <taxon>Bacillati</taxon>
        <taxon>Bacillota</taxon>
        <taxon>Clostridia</taxon>
        <taxon>Peptostreptococcales</taxon>
        <taxon>Anaerovoracaceae</taxon>
        <taxon>Aminicella</taxon>
    </lineage>
</organism>
<keyword evidence="5 11" id="KW-0808">Transferase</keyword>
<feature type="binding site" evidence="11">
    <location>
        <position position="362"/>
    </location>
    <ligand>
        <name>ATP</name>
        <dbReference type="ChEBI" id="CHEBI:30616"/>
    </ligand>
</feature>
<evidence type="ECO:0000259" key="12">
    <source>
        <dbReference type="Pfam" id="PF08501"/>
    </source>
</evidence>
<dbReference type="SUPFAM" id="SSF52540">
    <property type="entry name" value="P-loop containing nucleoside triphosphate hydrolases"/>
    <property type="match status" value="1"/>
</dbReference>
<comment type="caution">
    <text evidence="13">The sequence shown here is derived from an EMBL/GenBank/DDBJ whole genome shotgun (WGS) entry which is preliminary data.</text>
</comment>
<dbReference type="GO" id="GO:0009423">
    <property type="term" value="P:chorismate biosynthetic process"/>
    <property type="evidence" value="ECO:0007669"/>
    <property type="project" value="UniProtKB-UniRule"/>
</dbReference>
<dbReference type="CDD" id="cd00464">
    <property type="entry name" value="SK"/>
    <property type="match status" value="1"/>
</dbReference>
<dbReference type="OrthoDB" id="9792692at2"/>
<feature type="binding site" evidence="11">
    <location>
        <position position="393"/>
    </location>
    <ligand>
        <name>ATP</name>
        <dbReference type="ChEBI" id="CHEBI:30616"/>
    </ligand>
</feature>
<keyword evidence="14" id="KW-1185">Reference proteome</keyword>
<dbReference type="GO" id="GO:0005829">
    <property type="term" value="C:cytosol"/>
    <property type="evidence" value="ECO:0007669"/>
    <property type="project" value="TreeGrafter"/>
</dbReference>
<dbReference type="GO" id="GO:0019632">
    <property type="term" value="P:shikimate metabolic process"/>
    <property type="evidence" value="ECO:0007669"/>
    <property type="project" value="TreeGrafter"/>
</dbReference>
<sequence length="396" mass="44198">MSRFGLIGGSLSHSYSKQIHSKFGNYEYDICEVDEEGLEDLLRSEDYSGFNITIPYKEKVMALCDELSDDSKKIQSVNTVLKDENGKITGYNTDYFGFRYLLTHNKIDVAGKKCIILGSGGASHTVRTVLADREAASVTVISRSGKDNYENISEHFDAEIIVNTTPVGMFPYNGKTLVNLDDFHDCAGVVDLIYNPDKTKLILDAMARSIPCAGGIDMLVAQAKESSELFQGIKIDDGDIDIVTDEVRSETLNTILIGMPGAGKTMLGKKMAERMGRGFVDVDDMIEESEGMSVEKIFDEKGETYFRNIESEMLEKACIRNGLVIATGGGIIKRKVNYNIIKQNGVVIWIKRDLDKLVTDGRPLSTSTGVEKLYEERKDAYKYWSDFFIDNNQEMK</sequence>
<dbReference type="SUPFAM" id="SSF51735">
    <property type="entry name" value="NAD(P)-binding Rossmann-fold domains"/>
    <property type="match status" value="1"/>
</dbReference>
<accession>A0A4R6Q7B5</accession>
<dbReference type="PRINTS" id="PR01100">
    <property type="entry name" value="SHIKIMTKNASE"/>
</dbReference>
<keyword evidence="11" id="KW-0963">Cytoplasm</keyword>
<dbReference type="InterPro" id="IPR031322">
    <property type="entry name" value="Shikimate/glucono_kinase"/>
</dbReference>
<proteinExistence type="inferred from homology"/>
<dbReference type="EMBL" id="SNXO01000007">
    <property type="protein sequence ID" value="TDP58414.1"/>
    <property type="molecule type" value="Genomic_DNA"/>
</dbReference>
<gene>
    <name evidence="11" type="primary">aroK</name>
    <name evidence="13" type="ORF">EV211_10712</name>
</gene>
<comment type="similarity">
    <text evidence="11">Belongs to the shikimate kinase family.</text>
</comment>
<keyword evidence="11" id="KW-0460">Magnesium</keyword>
<dbReference type="GO" id="GO:0008652">
    <property type="term" value="P:amino acid biosynthetic process"/>
    <property type="evidence" value="ECO:0007669"/>
    <property type="project" value="UniProtKB-KW"/>
</dbReference>
<keyword evidence="11" id="KW-0479">Metal-binding</keyword>
<evidence type="ECO:0000256" key="1">
    <source>
        <dbReference type="ARBA" id="ARBA00004842"/>
    </source>
</evidence>
<keyword evidence="6 11" id="KW-0547">Nucleotide-binding</keyword>
<dbReference type="Pfam" id="PF01202">
    <property type="entry name" value="SKI"/>
    <property type="match status" value="1"/>
</dbReference>
<dbReference type="InterPro" id="IPR013708">
    <property type="entry name" value="Shikimate_DH-bd_N"/>
</dbReference>
<evidence type="ECO:0000313" key="14">
    <source>
        <dbReference type="Proteomes" id="UP000295500"/>
    </source>
</evidence>
<dbReference type="InterPro" id="IPR022893">
    <property type="entry name" value="Shikimate_DH_fam"/>
</dbReference>
<evidence type="ECO:0000256" key="10">
    <source>
        <dbReference type="ARBA" id="ARBA00048567"/>
    </source>
</evidence>
<evidence type="ECO:0000256" key="9">
    <source>
        <dbReference type="ARBA" id="ARBA00023141"/>
    </source>
</evidence>
<dbReference type="InterPro" id="IPR027417">
    <property type="entry name" value="P-loop_NTPase"/>
</dbReference>
<dbReference type="GO" id="GO:0009073">
    <property type="term" value="P:aromatic amino acid family biosynthetic process"/>
    <property type="evidence" value="ECO:0007669"/>
    <property type="project" value="UniProtKB-KW"/>
</dbReference>
<evidence type="ECO:0000256" key="11">
    <source>
        <dbReference type="HAMAP-Rule" id="MF_00109"/>
    </source>
</evidence>
<evidence type="ECO:0000256" key="6">
    <source>
        <dbReference type="ARBA" id="ARBA00022741"/>
    </source>
</evidence>
<dbReference type="EC" id="2.7.1.71" evidence="3 11"/>
<comment type="subunit">
    <text evidence="11">Monomer.</text>
</comment>
<evidence type="ECO:0000313" key="13">
    <source>
        <dbReference type="EMBL" id="TDP58414.1"/>
    </source>
</evidence>
<feature type="domain" description="Shikimate dehydrogenase substrate binding N-terminal" evidence="12">
    <location>
        <begin position="6"/>
        <end position="80"/>
    </location>
</feature>
<dbReference type="Gene3D" id="3.40.50.300">
    <property type="entry name" value="P-loop containing nucleotide triphosphate hydrolases"/>
    <property type="match status" value="1"/>
</dbReference>
<evidence type="ECO:0000256" key="2">
    <source>
        <dbReference type="ARBA" id="ARBA00004871"/>
    </source>
</evidence>
<comment type="pathway">
    <text evidence="2">Metabolic intermediate biosynthesis; chorismate biosynthesis; chorismate from D-erythrose 4-phosphate and phosphoenolpyruvate: step 4/7.</text>
</comment>
<dbReference type="GO" id="GO:0004764">
    <property type="term" value="F:shikimate 3-dehydrogenase (NADP+) activity"/>
    <property type="evidence" value="ECO:0007669"/>
    <property type="project" value="InterPro"/>
</dbReference>
<dbReference type="Proteomes" id="UP000295500">
    <property type="component" value="Unassembled WGS sequence"/>
</dbReference>
<feature type="binding site" evidence="11">
    <location>
        <position position="307"/>
    </location>
    <ligand>
        <name>substrate</name>
    </ligand>
</feature>
<dbReference type="InterPro" id="IPR036291">
    <property type="entry name" value="NAD(P)-bd_dom_sf"/>
</dbReference>
<comment type="subcellular location">
    <subcellularLocation>
        <location evidence="11">Cytoplasm</location>
    </subcellularLocation>
</comment>
<protein>
    <recommendedName>
        <fullName evidence="3 11">Shikimate kinase</fullName>
        <shortName evidence="11">SK</shortName>
        <ecNumber evidence="3 11">2.7.1.71</ecNumber>
    </recommendedName>
</protein>
<comment type="function">
    <text evidence="11">Catalyzes the specific phosphorylation of the 3-hydroxyl group of shikimic acid using ATP as a cosubstrate.</text>
</comment>
<keyword evidence="4 11" id="KW-0028">Amino-acid biosynthesis</keyword>
<feature type="binding site" evidence="11">
    <location>
        <position position="329"/>
    </location>
    <ligand>
        <name>substrate</name>
    </ligand>
</feature>
<dbReference type="PROSITE" id="PS01128">
    <property type="entry name" value="SHIKIMATE_KINASE"/>
    <property type="match status" value="1"/>
</dbReference>
<dbReference type="GO" id="GO:0005524">
    <property type="term" value="F:ATP binding"/>
    <property type="evidence" value="ECO:0007669"/>
    <property type="project" value="UniProtKB-UniRule"/>
</dbReference>
<evidence type="ECO:0000256" key="3">
    <source>
        <dbReference type="ARBA" id="ARBA00012154"/>
    </source>
</evidence>
<feature type="binding site" evidence="11">
    <location>
        <begin position="261"/>
        <end position="266"/>
    </location>
    <ligand>
        <name>ATP</name>
        <dbReference type="ChEBI" id="CHEBI:30616"/>
    </ligand>
</feature>
<dbReference type="PANTHER" id="PTHR21089:SF1">
    <property type="entry name" value="BIFUNCTIONAL 3-DEHYDROQUINATE DEHYDRATASE_SHIKIMATE DEHYDROGENASE, CHLOROPLASTIC"/>
    <property type="match status" value="1"/>
</dbReference>
<dbReference type="PANTHER" id="PTHR21089">
    <property type="entry name" value="SHIKIMATE DEHYDROGENASE"/>
    <property type="match status" value="1"/>
</dbReference>
<dbReference type="HAMAP" id="MF_00109">
    <property type="entry name" value="Shikimate_kinase"/>
    <property type="match status" value="1"/>
</dbReference>
<comment type="pathway">
    <text evidence="1 11">Metabolic intermediate biosynthesis; chorismate biosynthesis; chorismate from D-erythrose 4-phosphate and phosphoenolpyruvate: step 5/7.</text>
</comment>
<keyword evidence="9 11" id="KW-0057">Aromatic amino acid biosynthesis</keyword>
<feature type="binding site" evidence="11">
    <location>
        <position position="265"/>
    </location>
    <ligand>
        <name>Mg(2+)</name>
        <dbReference type="ChEBI" id="CHEBI:18420"/>
    </ligand>
</feature>
<dbReference type="Gene3D" id="3.40.50.720">
    <property type="entry name" value="NAD(P)-binding Rossmann-like Domain"/>
    <property type="match status" value="1"/>
</dbReference>
<dbReference type="GO" id="GO:0004765">
    <property type="term" value="F:shikimate kinase activity"/>
    <property type="evidence" value="ECO:0007669"/>
    <property type="project" value="UniProtKB-UniRule"/>
</dbReference>
<keyword evidence="8 11" id="KW-0067">ATP-binding</keyword>
<dbReference type="InterPro" id="IPR046346">
    <property type="entry name" value="Aminoacid_DH-like_N_sf"/>
</dbReference>
<dbReference type="Gene3D" id="3.40.50.10860">
    <property type="entry name" value="Leucine Dehydrogenase, chain A, domain 1"/>
    <property type="match status" value="1"/>
</dbReference>
<reference evidence="13 14" key="1">
    <citation type="submission" date="2019-03" db="EMBL/GenBank/DDBJ databases">
        <title>Genomic Encyclopedia of Type Strains, Phase IV (KMG-IV): sequencing the most valuable type-strain genomes for metagenomic binning, comparative biology and taxonomic classification.</title>
        <authorList>
            <person name="Goeker M."/>
        </authorList>
    </citation>
    <scope>NUCLEOTIDE SEQUENCE [LARGE SCALE GENOMIC DNA]</scope>
    <source>
        <strain evidence="13 14">DSM 28287</strain>
    </source>
</reference>
<evidence type="ECO:0000256" key="4">
    <source>
        <dbReference type="ARBA" id="ARBA00022605"/>
    </source>
</evidence>
<keyword evidence="7 11" id="KW-0418">Kinase</keyword>
<evidence type="ECO:0000256" key="5">
    <source>
        <dbReference type="ARBA" id="ARBA00022679"/>
    </source>
</evidence>
<comment type="catalytic activity">
    <reaction evidence="10 11">
        <text>shikimate + ATP = 3-phosphoshikimate + ADP + H(+)</text>
        <dbReference type="Rhea" id="RHEA:13121"/>
        <dbReference type="ChEBI" id="CHEBI:15378"/>
        <dbReference type="ChEBI" id="CHEBI:30616"/>
        <dbReference type="ChEBI" id="CHEBI:36208"/>
        <dbReference type="ChEBI" id="CHEBI:145989"/>
        <dbReference type="ChEBI" id="CHEBI:456216"/>
        <dbReference type="EC" id="2.7.1.71"/>
    </reaction>
</comment>
<dbReference type="InterPro" id="IPR000623">
    <property type="entry name" value="Shikimate_kinase/TSH1"/>
</dbReference>